<evidence type="ECO:0000313" key="3">
    <source>
        <dbReference type="Proteomes" id="UP000626109"/>
    </source>
</evidence>
<feature type="region of interest" description="Disordered" evidence="1">
    <location>
        <begin position="37"/>
        <end position="77"/>
    </location>
</feature>
<organism evidence="2 3">
    <name type="scientific">Polarella glacialis</name>
    <name type="common">Dinoflagellate</name>
    <dbReference type="NCBI Taxonomy" id="89957"/>
    <lineage>
        <taxon>Eukaryota</taxon>
        <taxon>Sar</taxon>
        <taxon>Alveolata</taxon>
        <taxon>Dinophyceae</taxon>
        <taxon>Suessiales</taxon>
        <taxon>Suessiaceae</taxon>
        <taxon>Polarella</taxon>
    </lineage>
</organism>
<gene>
    <name evidence="2" type="ORF">PGLA2088_LOCUS7734</name>
</gene>
<dbReference type="AlphaFoldDB" id="A0A813II04"/>
<comment type="caution">
    <text evidence="2">The sequence shown here is derived from an EMBL/GenBank/DDBJ whole genome shotgun (WGS) entry which is preliminary data.</text>
</comment>
<evidence type="ECO:0000256" key="1">
    <source>
        <dbReference type="SAM" id="MobiDB-lite"/>
    </source>
</evidence>
<proteinExistence type="predicted"/>
<reference evidence="2" key="1">
    <citation type="submission" date="2021-02" db="EMBL/GenBank/DDBJ databases">
        <authorList>
            <person name="Dougan E. K."/>
            <person name="Rhodes N."/>
            <person name="Thang M."/>
            <person name="Chan C."/>
        </authorList>
    </citation>
    <scope>NUCLEOTIDE SEQUENCE</scope>
</reference>
<protein>
    <submittedName>
        <fullName evidence="2">Uncharacterized protein</fullName>
    </submittedName>
</protein>
<name>A0A813II04_POLGL</name>
<accession>A0A813II04</accession>
<feature type="compositionally biased region" description="Low complexity" evidence="1">
    <location>
        <begin position="61"/>
        <end position="75"/>
    </location>
</feature>
<dbReference type="EMBL" id="CAJNNW010008151">
    <property type="protein sequence ID" value="CAE8649786.1"/>
    <property type="molecule type" value="Genomic_DNA"/>
</dbReference>
<evidence type="ECO:0000313" key="2">
    <source>
        <dbReference type="EMBL" id="CAE8649786.1"/>
    </source>
</evidence>
<dbReference type="Proteomes" id="UP000626109">
    <property type="component" value="Unassembled WGS sequence"/>
</dbReference>
<sequence>MGAAALSSQYKTCCEEAKFEVKVCVQSRQTLCSEPSELQLEEDDLTPRGSTCERTVDSEAPQEQQQSWSPSQSSPGTQFFEGQLCGMWRRVEDNSKVGVITGNELVWDPSFRARPSKLREVDLTTIGIELNGTMYTGQVSVGVNKRIVWSDGEAWWLQCLIRSRRE</sequence>